<dbReference type="Proteomes" id="UP000016935">
    <property type="component" value="Unassembled WGS sequence"/>
</dbReference>
<feature type="compositionally biased region" description="Acidic residues" evidence="1">
    <location>
        <begin position="164"/>
        <end position="180"/>
    </location>
</feature>
<evidence type="ECO:0000313" key="2">
    <source>
        <dbReference type="EMBL" id="EOA82638.1"/>
    </source>
</evidence>
<reference evidence="2 3" key="2">
    <citation type="journal article" date="2013" name="PLoS Genet.">
        <title>Comparative genome structure, secondary metabolite, and effector coding capacity across Cochliobolus pathogens.</title>
        <authorList>
            <person name="Condon B.J."/>
            <person name="Leng Y."/>
            <person name="Wu D."/>
            <person name="Bushley K.E."/>
            <person name="Ohm R.A."/>
            <person name="Otillar R."/>
            <person name="Martin J."/>
            <person name="Schackwitz W."/>
            <person name="Grimwood J."/>
            <person name="MohdZainudin N."/>
            <person name="Xue C."/>
            <person name="Wang R."/>
            <person name="Manning V.A."/>
            <person name="Dhillon B."/>
            <person name="Tu Z.J."/>
            <person name="Steffenson B.J."/>
            <person name="Salamov A."/>
            <person name="Sun H."/>
            <person name="Lowry S."/>
            <person name="LaButti K."/>
            <person name="Han J."/>
            <person name="Copeland A."/>
            <person name="Lindquist E."/>
            <person name="Barry K."/>
            <person name="Schmutz J."/>
            <person name="Baker S.E."/>
            <person name="Ciuffetti L.M."/>
            <person name="Grigoriev I.V."/>
            <person name="Zhong S."/>
            <person name="Turgeon B.G."/>
        </authorList>
    </citation>
    <scope>NUCLEOTIDE SEQUENCE [LARGE SCALE GENOMIC DNA]</scope>
    <source>
        <strain evidence="3">28A</strain>
    </source>
</reference>
<gene>
    <name evidence="2" type="ORF">SETTUDRAFT_22615</name>
</gene>
<accession>R0JN89</accession>
<feature type="region of interest" description="Disordered" evidence="1">
    <location>
        <begin position="151"/>
        <end position="218"/>
    </location>
</feature>
<protein>
    <submittedName>
        <fullName evidence="2">Uncharacterized protein</fullName>
    </submittedName>
</protein>
<evidence type="ECO:0000313" key="3">
    <source>
        <dbReference type="Proteomes" id="UP000016935"/>
    </source>
</evidence>
<evidence type="ECO:0000256" key="1">
    <source>
        <dbReference type="SAM" id="MobiDB-lite"/>
    </source>
</evidence>
<keyword evidence="3" id="KW-1185">Reference proteome</keyword>
<proteinExistence type="predicted"/>
<reference evidence="2 3" key="1">
    <citation type="journal article" date="2012" name="PLoS Pathog.">
        <title>Diverse lifestyles and strategies of plant pathogenesis encoded in the genomes of eighteen Dothideomycetes fungi.</title>
        <authorList>
            <person name="Ohm R.A."/>
            <person name="Feau N."/>
            <person name="Henrissat B."/>
            <person name="Schoch C.L."/>
            <person name="Horwitz B.A."/>
            <person name="Barry K.W."/>
            <person name="Condon B.J."/>
            <person name="Copeland A.C."/>
            <person name="Dhillon B."/>
            <person name="Glaser F."/>
            <person name="Hesse C.N."/>
            <person name="Kosti I."/>
            <person name="LaButti K."/>
            <person name="Lindquist E.A."/>
            <person name="Lucas S."/>
            <person name="Salamov A.A."/>
            <person name="Bradshaw R.E."/>
            <person name="Ciuffetti L."/>
            <person name="Hamelin R.C."/>
            <person name="Kema G.H.J."/>
            <person name="Lawrence C."/>
            <person name="Scott J.A."/>
            <person name="Spatafora J.W."/>
            <person name="Turgeon B.G."/>
            <person name="de Wit P.J.G.M."/>
            <person name="Zhong S."/>
            <person name="Goodwin S.B."/>
            <person name="Grigoriev I.V."/>
        </authorList>
    </citation>
    <scope>NUCLEOTIDE SEQUENCE [LARGE SCALE GENOMIC DNA]</scope>
    <source>
        <strain evidence="3">28A</strain>
    </source>
</reference>
<dbReference type="RefSeq" id="XP_008029360.1">
    <property type="nucleotide sequence ID" value="XM_008031169.1"/>
</dbReference>
<sequence length="369" mass="42264">MFSVWENKWIYNHRTEGNGEFLSRNAVHRRPNYVPSSIPLAQPQDIGTSIASVPLNFQELVGIAASSETSVCPNGTLANQLSDIGEKSDKLLKATPPPQHVARKKMRSPSPGSSTSHLLFDRSAVPSENAFSQSGTKEEPIVIEDLMDEDNRETDQQDLHTDVDLVEDDGENTDPGEDLDLMQYAFRKDMQQITPESRTPTTGNRRPRDSHRRSPRGTRALRAFVHRSGFLDWKKPVDNMLDEVSNIWDNVQTQWMELCGKLSMKEGHSMRRFNDKICGLSNKFRLEGICLDDVQKLVRDWKLVYRLIYSRIECRTEQRLMKRFSKEMSKFRTASRVLKDCNPTVMAITEEDDENDIDWIPNVKHGIAQ</sequence>
<organism evidence="2 3">
    <name type="scientific">Exserohilum turcicum (strain 28A)</name>
    <name type="common">Northern leaf blight fungus</name>
    <name type="synonym">Setosphaeria turcica</name>
    <dbReference type="NCBI Taxonomy" id="671987"/>
    <lineage>
        <taxon>Eukaryota</taxon>
        <taxon>Fungi</taxon>
        <taxon>Dikarya</taxon>
        <taxon>Ascomycota</taxon>
        <taxon>Pezizomycotina</taxon>
        <taxon>Dothideomycetes</taxon>
        <taxon>Pleosporomycetidae</taxon>
        <taxon>Pleosporales</taxon>
        <taxon>Pleosporineae</taxon>
        <taxon>Pleosporaceae</taxon>
        <taxon>Exserohilum</taxon>
    </lineage>
</organism>
<name>R0JN89_EXST2</name>
<dbReference type="EMBL" id="KB908844">
    <property type="protein sequence ID" value="EOA82638.1"/>
    <property type="molecule type" value="Genomic_DNA"/>
</dbReference>
<feature type="compositionally biased region" description="Basic and acidic residues" evidence="1">
    <location>
        <begin position="153"/>
        <end position="163"/>
    </location>
</feature>
<dbReference type="GeneID" id="19402580"/>
<dbReference type="AlphaFoldDB" id="R0JN89"/>
<dbReference type="HOGENOM" id="CLU_750412_0_0_1"/>
<feature type="compositionally biased region" description="Polar residues" evidence="1">
    <location>
        <begin position="191"/>
        <end position="204"/>
    </location>
</feature>
<feature type="region of interest" description="Disordered" evidence="1">
    <location>
        <begin position="93"/>
        <end position="117"/>
    </location>
</feature>